<keyword evidence="1" id="KW-0677">Repeat</keyword>
<name>A0A9N9N7Q2_FUNMO</name>
<dbReference type="AlphaFoldDB" id="A0A9N9N7Q2"/>
<evidence type="ECO:0000256" key="3">
    <source>
        <dbReference type="PROSITE-ProRule" id="PRU00023"/>
    </source>
</evidence>
<dbReference type="Pfam" id="PF12796">
    <property type="entry name" value="Ank_2"/>
    <property type="match status" value="1"/>
</dbReference>
<evidence type="ECO:0000313" key="5">
    <source>
        <dbReference type="Proteomes" id="UP000789375"/>
    </source>
</evidence>
<dbReference type="InterPro" id="IPR036770">
    <property type="entry name" value="Ankyrin_rpt-contain_sf"/>
</dbReference>
<dbReference type="SMART" id="SM00248">
    <property type="entry name" value="ANK"/>
    <property type="match status" value="3"/>
</dbReference>
<comment type="caution">
    <text evidence="4">The sequence shown here is derived from an EMBL/GenBank/DDBJ whole genome shotgun (WGS) entry which is preliminary data.</text>
</comment>
<dbReference type="InterPro" id="IPR002110">
    <property type="entry name" value="Ankyrin_rpt"/>
</dbReference>
<reference evidence="4" key="1">
    <citation type="submission" date="2021-06" db="EMBL/GenBank/DDBJ databases">
        <authorList>
            <person name="Kallberg Y."/>
            <person name="Tangrot J."/>
            <person name="Rosling A."/>
        </authorList>
    </citation>
    <scope>NUCLEOTIDE SEQUENCE</scope>
    <source>
        <strain evidence="4">87-6 pot B 2015</strain>
    </source>
</reference>
<organism evidence="4 5">
    <name type="scientific">Funneliformis mosseae</name>
    <name type="common">Endomycorrhizal fungus</name>
    <name type="synonym">Glomus mosseae</name>
    <dbReference type="NCBI Taxonomy" id="27381"/>
    <lineage>
        <taxon>Eukaryota</taxon>
        <taxon>Fungi</taxon>
        <taxon>Fungi incertae sedis</taxon>
        <taxon>Mucoromycota</taxon>
        <taxon>Glomeromycotina</taxon>
        <taxon>Glomeromycetes</taxon>
        <taxon>Glomerales</taxon>
        <taxon>Glomeraceae</taxon>
        <taxon>Funneliformis</taxon>
    </lineage>
</organism>
<dbReference type="Proteomes" id="UP000789375">
    <property type="component" value="Unassembled WGS sequence"/>
</dbReference>
<dbReference type="PANTHER" id="PTHR24171">
    <property type="entry name" value="ANKYRIN REPEAT DOMAIN-CONTAINING PROTEIN 39-RELATED"/>
    <property type="match status" value="1"/>
</dbReference>
<dbReference type="PROSITE" id="PS50088">
    <property type="entry name" value="ANK_REPEAT"/>
    <property type="match status" value="1"/>
</dbReference>
<protein>
    <submittedName>
        <fullName evidence="4">9953_t:CDS:1</fullName>
    </submittedName>
</protein>
<sequence length="140" mass="15301">FACDLTDKKMSDKNIWVAAADGDIQRVTELLISGVSPNSKDTNGYTPLTAATSYNHIELIEFLISQGADVNIRDNDGDTPLFVAENIKVAQILLDHDADPFIRNSEGKTPAQVAYEEGWLDVAELYRSKTGEPIPDSNSS</sequence>
<evidence type="ECO:0000256" key="2">
    <source>
        <dbReference type="ARBA" id="ARBA00023043"/>
    </source>
</evidence>
<evidence type="ECO:0000313" key="4">
    <source>
        <dbReference type="EMBL" id="CAG8708482.1"/>
    </source>
</evidence>
<feature type="non-terminal residue" evidence="4">
    <location>
        <position position="1"/>
    </location>
</feature>
<dbReference type="PANTHER" id="PTHR24171:SF9">
    <property type="entry name" value="ANKYRIN REPEAT DOMAIN-CONTAINING PROTEIN 39"/>
    <property type="match status" value="1"/>
</dbReference>
<keyword evidence="2 3" id="KW-0040">ANK repeat</keyword>
<feature type="repeat" description="ANK" evidence="3">
    <location>
        <begin position="43"/>
        <end position="75"/>
    </location>
</feature>
<dbReference type="Gene3D" id="1.25.40.20">
    <property type="entry name" value="Ankyrin repeat-containing domain"/>
    <property type="match status" value="1"/>
</dbReference>
<dbReference type="SUPFAM" id="SSF48403">
    <property type="entry name" value="Ankyrin repeat"/>
    <property type="match status" value="1"/>
</dbReference>
<evidence type="ECO:0000256" key="1">
    <source>
        <dbReference type="ARBA" id="ARBA00022737"/>
    </source>
</evidence>
<keyword evidence="5" id="KW-1185">Reference proteome</keyword>
<dbReference type="EMBL" id="CAJVPP010010082">
    <property type="protein sequence ID" value="CAG8708482.1"/>
    <property type="molecule type" value="Genomic_DNA"/>
</dbReference>
<dbReference type="PROSITE" id="PS50297">
    <property type="entry name" value="ANK_REP_REGION"/>
    <property type="match status" value="1"/>
</dbReference>
<proteinExistence type="predicted"/>
<gene>
    <name evidence="4" type="ORF">FMOSSE_LOCUS14172</name>
</gene>
<accession>A0A9N9N7Q2</accession>